<evidence type="ECO:0000256" key="1">
    <source>
        <dbReference type="ARBA" id="ARBA00006412"/>
    </source>
</evidence>
<reference evidence="6 7" key="1">
    <citation type="submission" date="2021-06" db="EMBL/GenBank/DDBJ databases">
        <authorList>
            <person name="Palmer J.M."/>
        </authorList>
    </citation>
    <scope>NUCLEOTIDE SEQUENCE [LARGE SCALE GENOMIC DNA]</scope>
    <source>
        <strain evidence="6 7">MEX-2019</strain>
        <tissue evidence="6">Muscle</tissue>
    </source>
</reference>
<proteinExistence type="inferred from homology"/>
<dbReference type="PANTHER" id="PTHR28052">
    <property type="entry name" value="UPF0545 PROTEIN C22ORF39"/>
    <property type="match status" value="1"/>
</dbReference>
<evidence type="ECO:0000256" key="5">
    <source>
        <dbReference type="SAM" id="MobiDB-lite"/>
    </source>
</evidence>
<evidence type="ECO:0000256" key="4">
    <source>
        <dbReference type="ARBA" id="ARBA00044235"/>
    </source>
</evidence>
<dbReference type="GO" id="GO:0043083">
    <property type="term" value="C:synaptic cleft"/>
    <property type="evidence" value="ECO:0007669"/>
    <property type="project" value="UniProtKB-SubCell"/>
</dbReference>
<sequence length="109" mass="13246">MDRPAETSWRPPRACEDYLSEFRHCKSLFNRFHHYYAYGTAASCQQWKVDYNNCREWENHRLTEAKDALRKSESSRLGEKRNFTPVWKLRQEPPSDWHRPLNQENQQDS</sequence>
<dbReference type="PANTHER" id="PTHR28052:SF1">
    <property type="entry name" value="UPF0545 PROTEIN C22ORF39"/>
    <property type="match status" value="1"/>
</dbReference>
<dbReference type="EMBL" id="JAHHUM010001423">
    <property type="protein sequence ID" value="KAK5612480.1"/>
    <property type="molecule type" value="Genomic_DNA"/>
</dbReference>
<evidence type="ECO:0000256" key="3">
    <source>
        <dbReference type="ARBA" id="ARBA00044072"/>
    </source>
</evidence>
<feature type="region of interest" description="Disordered" evidence="5">
    <location>
        <begin position="83"/>
        <end position="109"/>
    </location>
</feature>
<protein>
    <recommendedName>
        <fullName evidence="3">Synaptic plasticity regulator PANTS</fullName>
    </recommendedName>
    <alternativeName>
        <fullName evidence="4">Plasticity-associated neural transcript short</fullName>
    </alternativeName>
</protein>
<evidence type="ECO:0000313" key="7">
    <source>
        <dbReference type="Proteomes" id="UP001311232"/>
    </source>
</evidence>
<comment type="subcellular location">
    <subcellularLocation>
        <location evidence="2">Synaptic cleft</location>
    </subcellularLocation>
</comment>
<comment type="similarity">
    <text evidence="1">Belongs to the UPF0545 family.</text>
</comment>
<organism evidence="6 7">
    <name type="scientific">Crenichthys baileyi</name>
    <name type="common">White River springfish</name>
    <dbReference type="NCBI Taxonomy" id="28760"/>
    <lineage>
        <taxon>Eukaryota</taxon>
        <taxon>Metazoa</taxon>
        <taxon>Chordata</taxon>
        <taxon>Craniata</taxon>
        <taxon>Vertebrata</taxon>
        <taxon>Euteleostomi</taxon>
        <taxon>Actinopterygii</taxon>
        <taxon>Neopterygii</taxon>
        <taxon>Teleostei</taxon>
        <taxon>Neoteleostei</taxon>
        <taxon>Acanthomorphata</taxon>
        <taxon>Ovalentaria</taxon>
        <taxon>Atherinomorphae</taxon>
        <taxon>Cyprinodontiformes</taxon>
        <taxon>Goodeidae</taxon>
        <taxon>Crenichthys</taxon>
    </lineage>
</organism>
<keyword evidence="7" id="KW-1185">Reference proteome</keyword>
<dbReference type="InterPro" id="IPR021475">
    <property type="entry name" value="Pants/Emi1-like"/>
</dbReference>
<evidence type="ECO:0000256" key="2">
    <source>
        <dbReference type="ARBA" id="ARBA00043942"/>
    </source>
</evidence>
<gene>
    <name evidence="6" type="ORF">CRENBAI_013747</name>
</gene>
<dbReference type="Pfam" id="PF11326">
    <property type="entry name" value="PANTS-like"/>
    <property type="match status" value="1"/>
</dbReference>
<evidence type="ECO:0000313" key="6">
    <source>
        <dbReference type="EMBL" id="KAK5612480.1"/>
    </source>
</evidence>
<feature type="compositionally biased region" description="Basic and acidic residues" evidence="5">
    <location>
        <begin position="89"/>
        <end position="101"/>
    </location>
</feature>
<dbReference type="AlphaFoldDB" id="A0AAV9RTW5"/>
<comment type="caution">
    <text evidence="6">The sequence shown here is derived from an EMBL/GenBank/DDBJ whole genome shotgun (WGS) entry which is preliminary data.</text>
</comment>
<accession>A0AAV9RTW5</accession>
<dbReference type="Proteomes" id="UP001311232">
    <property type="component" value="Unassembled WGS sequence"/>
</dbReference>
<name>A0AAV9RTW5_9TELE</name>